<evidence type="ECO:0000256" key="1">
    <source>
        <dbReference type="SAM" id="Phobius"/>
    </source>
</evidence>
<keyword evidence="1" id="KW-1133">Transmembrane helix</keyword>
<sequence>MPRMRYNNQVLYKRSRNIIVFFMLIRLVRNTRLLIRTIMFIFNKLIPIIAIPFIDNISVKRPYINYNKEEIL</sequence>
<keyword evidence="1" id="KW-0472">Membrane</keyword>
<dbReference type="EMBL" id="QGMI01001126">
    <property type="protein sequence ID" value="TVY34602.1"/>
    <property type="molecule type" value="Genomic_DNA"/>
</dbReference>
<reference evidence="2 3" key="1">
    <citation type="submission" date="2018-05" db="EMBL/GenBank/DDBJ databases">
        <title>Genome sequencing and assembly of the regulated plant pathogen Lachnellula willkommii and related sister species for the development of diagnostic species identification markers.</title>
        <authorList>
            <person name="Giroux E."/>
            <person name="Bilodeau G."/>
        </authorList>
    </citation>
    <scope>NUCLEOTIDE SEQUENCE [LARGE SCALE GENOMIC DNA]</scope>
    <source>
        <strain evidence="2 3">CBS 160.35</strain>
    </source>
</reference>
<name>A0A8H8RFT1_9HELO</name>
<organism evidence="2 3">
    <name type="scientific">Lachnellula occidentalis</name>
    <dbReference type="NCBI Taxonomy" id="215460"/>
    <lineage>
        <taxon>Eukaryota</taxon>
        <taxon>Fungi</taxon>
        <taxon>Dikarya</taxon>
        <taxon>Ascomycota</taxon>
        <taxon>Pezizomycotina</taxon>
        <taxon>Leotiomycetes</taxon>
        <taxon>Helotiales</taxon>
        <taxon>Lachnaceae</taxon>
        <taxon>Lachnellula</taxon>
    </lineage>
</organism>
<proteinExistence type="predicted"/>
<evidence type="ECO:0000313" key="2">
    <source>
        <dbReference type="EMBL" id="TVY34602.1"/>
    </source>
</evidence>
<dbReference type="Proteomes" id="UP000443090">
    <property type="component" value="Unassembled WGS sequence"/>
</dbReference>
<protein>
    <submittedName>
        <fullName evidence="2">Uncharacterized protein</fullName>
    </submittedName>
</protein>
<evidence type="ECO:0000313" key="3">
    <source>
        <dbReference type="Proteomes" id="UP000443090"/>
    </source>
</evidence>
<comment type="caution">
    <text evidence="2">The sequence shown here is derived from an EMBL/GenBank/DDBJ whole genome shotgun (WGS) entry which is preliminary data.</text>
</comment>
<feature type="transmembrane region" description="Helical" evidence="1">
    <location>
        <begin position="33"/>
        <end position="54"/>
    </location>
</feature>
<keyword evidence="3" id="KW-1185">Reference proteome</keyword>
<keyword evidence="1" id="KW-0812">Transmembrane</keyword>
<accession>A0A8H8RFT1</accession>
<dbReference type="AlphaFoldDB" id="A0A8H8RFT1"/>
<gene>
    <name evidence="2" type="ORF">LOCC1_G008505</name>
</gene>